<dbReference type="GO" id="GO:0000329">
    <property type="term" value="C:fungal-type vacuole membrane"/>
    <property type="evidence" value="ECO:0007669"/>
    <property type="project" value="TreeGrafter"/>
</dbReference>
<dbReference type="VEuPathDB" id="FungiDB:SPPG_08494"/>
<dbReference type="PANTHER" id="PTHR48220:SF1">
    <property type="entry name" value="VACUOLAR PROTEIN SORTING-ASSOCIATED PROTEIN 62-RELATED"/>
    <property type="match status" value="1"/>
</dbReference>
<evidence type="ECO:0000256" key="1">
    <source>
        <dbReference type="SAM" id="SignalP"/>
    </source>
</evidence>
<evidence type="ECO:0000313" key="2">
    <source>
        <dbReference type="EMBL" id="KNC96105.1"/>
    </source>
</evidence>
<keyword evidence="3" id="KW-1185">Reference proteome</keyword>
<feature type="chain" id="PRO_5005539756" description="Vacuolar protein sorting-associated protein 62" evidence="1">
    <location>
        <begin position="17"/>
        <end position="355"/>
    </location>
</feature>
<organism evidence="2 3">
    <name type="scientific">Spizellomyces punctatus (strain DAOM BR117)</name>
    <dbReference type="NCBI Taxonomy" id="645134"/>
    <lineage>
        <taxon>Eukaryota</taxon>
        <taxon>Fungi</taxon>
        <taxon>Fungi incertae sedis</taxon>
        <taxon>Chytridiomycota</taxon>
        <taxon>Chytridiomycota incertae sedis</taxon>
        <taxon>Chytridiomycetes</taxon>
        <taxon>Spizellomycetales</taxon>
        <taxon>Spizellomycetaceae</taxon>
        <taxon>Spizellomyces</taxon>
    </lineage>
</organism>
<evidence type="ECO:0000313" key="3">
    <source>
        <dbReference type="Proteomes" id="UP000053201"/>
    </source>
</evidence>
<accession>A0A0L0H3R5</accession>
<proteinExistence type="predicted"/>
<dbReference type="OMA" id="LFGQAKF"/>
<protein>
    <recommendedName>
        <fullName evidence="4">Vacuolar protein sorting-associated protein 62</fullName>
    </recommendedName>
</protein>
<reference evidence="2 3" key="1">
    <citation type="submission" date="2009-08" db="EMBL/GenBank/DDBJ databases">
        <title>The Genome Sequence of Spizellomyces punctatus strain DAOM BR117.</title>
        <authorList>
            <consortium name="The Broad Institute Genome Sequencing Platform"/>
            <person name="Russ C."/>
            <person name="Cuomo C."/>
            <person name="Shea T."/>
            <person name="Young S.K."/>
            <person name="Zeng Q."/>
            <person name="Koehrsen M."/>
            <person name="Haas B."/>
            <person name="Borodovsky M."/>
            <person name="Guigo R."/>
            <person name="Alvarado L."/>
            <person name="Berlin A."/>
            <person name="Bochicchio J."/>
            <person name="Borenstein D."/>
            <person name="Chapman S."/>
            <person name="Chen Z."/>
            <person name="Engels R."/>
            <person name="Freedman E."/>
            <person name="Gellesch M."/>
            <person name="Goldberg J."/>
            <person name="Griggs A."/>
            <person name="Gujja S."/>
            <person name="Heiman D."/>
            <person name="Hepburn T."/>
            <person name="Howarth C."/>
            <person name="Jen D."/>
            <person name="Larson L."/>
            <person name="Lewis B."/>
            <person name="Mehta T."/>
            <person name="Park D."/>
            <person name="Pearson M."/>
            <person name="Roberts A."/>
            <person name="Saif S."/>
            <person name="Shenoy N."/>
            <person name="Sisk P."/>
            <person name="Stolte C."/>
            <person name="Sykes S."/>
            <person name="Thomson T."/>
            <person name="Walk T."/>
            <person name="White J."/>
            <person name="Yandava C."/>
            <person name="Burger G."/>
            <person name="Gray M.W."/>
            <person name="Holland P.W.H."/>
            <person name="King N."/>
            <person name="Lang F.B.F."/>
            <person name="Roger A.J."/>
            <person name="Ruiz-Trillo I."/>
            <person name="Lander E."/>
            <person name="Nusbaum C."/>
        </authorList>
    </citation>
    <scope>NUCLEOTIDE SEQUENCE [LARGE SCALE GENOMIC DNA]</scope>
    <source>
        <strain evidence="2 3">DAOM BR117</strain>
    </source>
</reference>
<evidence type="ECO:0008006" key="4">
    <source>
        <dbReference type="Google" id="ProtNLM"/>
    </source>
</evidence>
<dbReference type="Pfam" id="PF06101">
    <property type="entry name" value="Vps62"/>
    <property type="match status" value="1"/>
</dbReference>
<feature type="signal peptide" evidence="1">
    <location>
        <begin position="1"/>
        <end position="16"/>
    </location>
</feature>
<dbReference type="eggNOG" id="ENOG502RJPB">
    <property type="taxonomic scope" value="Eukaryota"/>
</dbReference>
<dbReference type="GO" id="GO:0006623">
    <property type="term" value="P:protein targeting to vacuole"/>
    <property type="evidence" value="ECO:0007669"/>
    <property type="project" value="TreeGrafter"/>
</dbReference>
<dbReference type="InterPro" id="IPR053102">
    <property type="entry name" value="VPS_Associated"/>
</dbReference>
<dbReference type="RefSeq" id="XP_016604145.1">
    <property type="nucleotide sequence ID" value="XM_016756645.1"/>
</dbReference>
<gene>
    <name evidence="2" type="ORF">SPPG_08494</name>
</gene>
<dbReference type="EMBL" id="KQ257471">
    <property type="protein sequence ID" value="KNC96105.1"/>
    <property type="molecule type" value="Genomic_DNA"/>
</dbReference>
<name>A0A0L0H3R5_SPIPD</name>
<dbReference type="Proteomes" id="UP000053201">
    <property type="component" value="Unassembled WGS sequence"/>
</dbReference>
<dbReference type="OrthoDB" id="188042at2759"/>
<keyword evidence="1" id="KW-0732">Signal</keyword>
<dbReference type="InParanoid" id="A0A0L0H3R5"/>
<dbReference type="STRING" id="645134.A0A0L0H3R5"/>
<dbReference type="GeneID" id="27691653"/>
<dbReference type="AlphaFoldDB" id="A0A0L0H3R5"/>
<sequence length="355" mass="39283">MILIWMVLLGAASVSALPVLNTTVKTQSVCEGVPDFVLRNAPIVYLEASEKHFPGDPAEFLGHINPLDPTNNLIPGPTPITLANLPQYPSKTFLTAQDNVETDPTWLTNPTAKPTNLVSTAPSTLITVSKPNGITDAFWFLFYPFNHGPKVLGRHYGDHVGDWEHVLVRFEGDQPRFVYFSAHDGGKGLDYAATDKHSSGRPISYTARGSHANYPNNGDKGKHPYILPFGLLADITSDAKTAFQWDPARFYRAYCMSDGHFTAVPGTTLPDTDWLAWPGTWGDQQYPRSDKRQYELFGQWHYVSGPSGPAFKNLGRTQICENESKCSVAVRNTYMTMDQAMNSMKNASFVVGGYE</sequence>
<dbReference type="InterPro" id="IPR009291">
    <property type="entry name" value="Vps62"/>
</dbReference>
<dbReference type="PANTHER" id="PTHR48220">
    <property type="match status" value="1"/>
</dbReference>